<feature type="region of interest" description="Disordered" evidence="1">
    <location>
        <begin position="28"/>
        <end position="50"/>
    </location>
</feature>
<dbReference type="EMBL" id="JAHQIW010004163">
    <property type="protein sequence ID" value="KAJ1361311.1"/>
    <property type="molecule type" value="Genomic_DNA"/>
</dbReference>
<reference evidence="2" key="1">
    <citation type="submission" date="2021-06" db="EMBL/GenBank/DDBJ databases">
        <title>Parelaphostrongylus tenuis whole genome reference sequence.</title>
        <authorList>
            <person name="Garwood T.J."/>
            <person name="Larsen P.A."/>
            <person name="Fountain-Jones N.M."/>
            <person name="Garbe J.R."/>
            <person name="Macchietto M.G."/>
            <person name="Kania S.A."/>
            <person name="Gerhold R.W."/>
            <person name="Richards J.E."/>
            <person name="Wolf T.M."/>
        </authorList>
    </citation>
    <scope>NUCLEOTIDE SEQUENCE</scope>
    <source>
        <strain evidence="2">MNPRO001-30</strain>
        <tissue evidence="2">Meninges</tissue>
    </source>
</reference>
<evidence type="ECO:0000313" key="2">
    <source>
        <dbReference type="EMBL" id="KAJ1361311.1"/>
    </source>
</evidence>
<organism evidence="2 3">
    <name type="scientific">Parelaphostrongylus tenuis</name>
    <name type="common">Meningeal worm</name>
    <dbReference type="NCBI Taxonomy" id="148309"/>
    <lineage>
        <taxon>Eukaryota</taxon>
        <taxon>Metazoa</taxon>
        <taxon>Ecdysozoa</taxon>
        <taxon>Nematoda</taxon>
        <taxon>Chromadorea</taxon>
        <taxon>Rhabditida</taxon>
        <taxon>Rhabditina</taxon>
        <taxon>Rhabditomorpha</taxon>
        <taxon>Strongyloidea</taxon>
        <taxon>Metastrongylidae</taxon>
        <taxon>Parelaphostrongylus</taxon>
    </lineage>
</organism>
<keyword evidence="3" id="KW-1185">Reference proteome</keyword>
<dbReference type="Proteomes" id="UP001196413">
    <property type="component" value="Unassembled WGS sequence"/>
</dbReference>
<accession>A0AAD5N3B3</accession>
<evidence type="ECO:0000313" key="3">
    <source>
        <dbReference type="Proteomes" id="UP001196413"/>
    </source>
</evidence>
<comment type="caution">
    <text evidence="2">The sequence shown here is derived from an EMBL/GenBank/DDBJ whole genome shotgun (WGS) entry which is preliminary data.</text>
</comment>
<proteinExistence type="predicted"/>
<sequence>MDVEMNGDIELHLEASNKNMRSTTLQRYHSGWEAQKKERPMSDEEKATRRLKYEVREERTKRSRFSTHITSFATPCLSKFQPEVAPSGALRSRQYPYRNKTLAIT</sequence>
<gene>
    <name evidence="2" type="ORF">KIN20_020528</name>
</gene>
<feature type="compositionally biased region" description="Basic and acidic residues" evidence="1">
    <location>
        <begin position="34"/>
        <end position="50"/>
    </location>
</feature>
<dbReference type="AlphaFoldDB" id="A0AAD5N3B3"/>
<protein>
    <submittedName>
        <fullName evidence="2">Uncharacterized protein</fullName>
    </submittedName>
</protein>
<name>A0AAD5N3B3_PARTN</name>
<evidence type="ECO:0000256" key="1">
    <source>
        <dbReference type="SAM" id="MobiDB-lite"/>
    </source>
</evidence>